<name>A0ACD3A906_9AGAR</name>
<organism evidence="1 2">
    <name type="scientific">Pluteus cervinus</name>
    <dbReference type="NCBI Taxonomy" id="181527"/>
    <lineage>
        <taxon>Eukaryota</taxon>
        <taxon>Fungi</taxon>
        <taxon>Dikarya</taxon>
        <taxon>Basidiomycota</taxon>
        <taxon>Agaricomycotina</taxon>
        <taxon>Agaricomycetes</taxon>
        <taxon>Agaricomycetidae</taxon>
        <taxon>Agaricales</taxon>
        <taxon>Pluteineae</taxon>
        <taxon>Pluteaceae</taxon>
        <taxon>Pluteus</taxon>
    </lineage>
</organism>
<evidence type="ECO:0000313" key="2">
    <source>
        <dbReference type="Proteomes" id="UP000308600"/>
    </source>
</evidence>
<feature type="non-terminal residue" evidence="1">
    <location>
        <position position="1"/>
    </location>
</feature>
<protein>
    <submittedName>
        <fullName evidence="1">Uncharacterized protein</fullName>
    </submittedName>
</protein>
<proteinExistence type="predicted"/>
<keyword evidence="2" id="KW-1185">Reference proteome</keyword>
<accession>A0ACD3A906</accession>
<reference evidence="1 2" key="1">
    <citation type="journal article" date="2019" name="Nat. Ecol. Evol.">
        <title>Megaphylogeny resolves global patterns of mushroom evolution.</title>
        <authorList>
            <person name="Varga T."/>
            <person name="Krizsan K."/>
            <person name="Foldi C."/>
            <person name="Dima B."/>
            <person name="Sanchez-Garcia M."/>
            <person name="Sanchez-Ramirez S."/>
            <person name="Szollosi G.J."/>
            <person name="Szarkandi J.G."/>
            <person name="Papp V."/>
            <person name="Albert L."/>
            <person name="Andreopoulos W."/>
            <person name="Angelini C."/>
            <person name="Antonin V."/>
            <person name="Barry K.W."/>
            <person name="Bougher N.L."/>
            <person name="Buchanan P."/>
            <person name="Buyck B."/>
            <person name="Bense V."/>
            <person name="Catcheside P."/>
            <person name="Chovatia M."/>
            <person name="Cooper J."/>
            <person name="Damon W."/>
            <person name="Desjardin D."/>
            <person name="Finy P."/>
            <person name="Geml J."/>
            <person name="Haridas S."/>
            <person name="Hughes K."/>
            <person name="Justo A."/>
            <person name="Karasinski D."/>
            <person name="Kautmanova I."/>
            <person name="Kiss B."/>
            <person name="Kocsube S."/>
            <person name="Kotiranta H."/>
            <person name="LaButti K.M."/>
            <person name="Lechner B.E."/>
            <person name="Liimatainen K."/>
            <person name="Lipzen A."/>
            <person name="Lukacs Z."/>
            <person name="Mihaltcheva S."/>
            <person name="Morgado L.N."/>
            <person name="Niskanen T."/>
            <person name="Noordeloos M.E."/>
            <person name="Ohm R.A."/>
            <person name="Ortiz-Santana B."/>
            <person name="Ovrebo C."/>
            <person name="Racz N."/>
            <person name="Riley R."/>
            <person name="Savchenko A."/>
            <person name="Shiryaev A."/>
            <person name="Soop K."/>
            <person name="Spirin V."/>
            <person name="Szebenyi C."/>
            <person name="Tomsovsky M."/>
            <person name="Tulloss R.E."/>
            <person name="Uehling J."/>
            <person name="Grigoriev I.V."/>
            <person name="Vagvolgyi C."/>
            <person name="Papp T."/>
            <person name="Martin F.M."/>
            <person name="Miettinen O."/>
            <person name="Hibbett D.S."/>
            <person name="Nagy L.G."/>
        </authorList>
    </citation>
    <scope>NUCLEOTIDE SEQUENCE [LARGE SCALE GENOMIC DNA]</scope>
    <source>
        <strain evidence="1 2">NL-1719</strain>
    </source>
</reference>
<sequence>FIFDSGCTRHMTPLRDQLFDYQAIPKQPIQAANSQFFSGIGVGKMRIPVPLGDR</sequence>
<evidence type="ECO:0000313" key="1">
    <source>
        <dbReference type="EMBL" id="TFK62086.1"/>
    </source>
</evidence>
<dbReference type="EMBL" id="ML208606">
    <property type="protein sequence ID" value="TFK62086.1"/>
    <property type="molecule type" value="Genomic_DNA"/>
</dbReference>
<feature type="non-terminal residue" evidence="1">
    <location>
        <position position="54"/>
    </location>
</feature>
<dbReference type="Proteomes" id="UP000308600">
    <property type="component" value="Unassembled WGS sequence"/>
</dbReference>
<gene>
    <name evidence="1" type="ORF">BDN72DRAFT_739909</name>
</gene>